<keyword evidence="6" id="KW-0479">Metal-binding</keyword>
<dbReference type="PROSITE" id="PS00759">
    <property type="entry name" value="ARGE_DAPE_CPG2_2"/>
    <property type="match status" value="1"/>
</dbReference>
<dbReference type="SUPFAM" id="SSF55031">
    <property type="entry name" value="Bacterial exopeptidase dimerisation domain"/>
    <property type="match status" value="1"/>
</dbReference>
<evidence type="ECO:0000256" key="6">
    <source>
        <dbReference type="ARBA" id="ARBA00022723"/>
    </source>
</evidence>
<evidence type="ECO:0000256" key="8">
    <source>
        <dbReference type="ARBA" id="ARBA00022833"/>
    </source>
</evidence>
<dbReference type="CDD" id="cd05646">
    <property type="entry name" value="M20_AcylaseI_like"/>
    <property type="match status" value="1"/>
</dbReference>
<dbReference type="InterPro" id="IPR052083">
    <property type="entry name" value="Aminoacylase-1_M20A"/>
</dbReference>
<reference evidence="11" key="1">
    <citation type="submission" date="2024-02" db="EMBL/GenBank/DDBJ databases">
        <authorList>
            <consortium name="ELIXIR-Norway"/>
            <consortium name="Elixir Norway"/>
        </authorList>
    </citation>
    <scope>NUCLEOTIDE SEQUENCE</scope>
</reference>
<keyword evidence="8" id="KW-0862">Zinc</keyword>
<evidence type="ECO:0000256" key="5">
    <source>
        <dbReference type="ARBA" id="ARBA00022490"/>
    </source>
</evidence>
<sequence>MENKMYPRRSRRLFFFSWSFLPVLVALAVLFISTAAVLSYGTNKRGEEEEEEEHAAVLRRFRHYLQINTAHPSPDYKSAVEFLLSQASEIGLDSRVLEFVEGKPLVLLTWKGKDPTISSILLNSHTDVVPAEREKWLHDPFAAVQDAEGNIFARGAQDMKCVSMQYLEAIRNLKSKSFQPLRTLHLSFVPDEEVGGIDGAGKFVSSPEFQKLNIGFSLDEGIISLGDTYRVFNGERSPWWLKIKATGAPGHGSKLYDGSALENLLKSLELINKFREEQFNLVKSGEKAEAEVTSINCVYLKAGTPTPMGFVMNLQPSEAEAGFDIRVAPQEDVKELQRILDEEWAPASRNLTYTFSLKENPLDKDGQLALTVGDDSNPWFVLLKEAVAKAGGKLDKVEIFPAVTDLRYVRHVGIPGFGFSPLANTPLLAHGHNEFLNAGEFLKGIGVYEEIIKAYTSFPPPADSETRAEL</sequence>
<dbReference type="SUPFAM" id="SSF53187">
    <property type="entry name" value="Zn-dependent exopeptidases"/>
    <property type="match status" value="1"/>
</dbReference>
<dbReference type="PANTHER" id="PTHR45892:SF1">
    <property type="entry name" value="AMINOACYLASE-1"/>
    <property type="match status" value="1"/>
</dbReference>
<name>A0ABP0TWH6_9BRYO</name>
<proteinExistence type="inferred from homology"/>
<gene>
    <name evidence="11" type="ORF">CSSPTR1EN2_LOCUS8323</name>
</gene>
<organism evidence="11 12">
    <name type="scientific">Sphagnum troendelagicum</name>
    <dbReference type="NCBI Taxonomy" id="128251"/>
    <lineage>
        <taxon>Eukaryota</taxon>
        <taxon>Viridiplantae</taxon>
        <taxon>Streptophyta</taxon>
        <taxon>Embryophyta</taxon>
        <taxon>Bryophyta</taxon>
        <taxon>Sphagnophytina</taxon>
        <taxon>Sphagnopsida</taxon>
        <taxon>Sphagnales</taxon>
        <taxon>Sphagnaceae</taxon>
        <taxon>Sphagnum</taxon>
    </lineage>
</organism>
<dbReference type="Gene3D" id="3.40.630.10">
    <property type="entry name" value="Zn peptidases"/>
    <property type="match status" value="1"/>
</dbReference>
<evidence type="ECO:0000313" key="11">
    <source>
        <dbReference type="EMBL" id="CAK9206387.1"/>
    </source>
</evidence>
<evidence type="ECO:0000259" key="10">
    <source>
        <dbReference type="Pfam" id="PF07687"/>
    </source>
</evidence>
<dbReference type="InterPro" id="IPR010159">
    <property type="entry name" value="N-acyl_aa_amidohydrolase"/>
</dbReference>
<evidence type="ECO:0000256" key="4">
    <source>
        <dbReference type="ARBA" id="ARBA00011913"/>
    </source>
</evidence>
<dbReference type="Pfam" id="PF01546">
    <property type="entry name" value="Peptidase_M20"/>
    <property type="match status" value="1"/>
</dbReference>
<evidence type="ECO:0000313" key="12">
    <source>
        <dbReference type="Proteomes" id="UP001497512"/>
    </source>
</evidence>
<dbReference type="NCBIfam" id="TIGR01880">
    <property type="entry name" value="Ac-peptdase-euk"/>
    <property type="match status" value="1"/>
</dbReference>
<keyword evidence="5" id="KW-0963">Cytoplasm</keyword>
<dbReference type="PROSITE" id="PS00758">
    <property type="entry name" value="ARGE_DAPE_CPG2_1"/>
    <property type="match status" value="1"/>
</dbReference>
<comment type="similarity">
    <text evidence="3">Belongs to the peptidase M20A family.</text>
</comment>
<keyword evidence="7" id="KW-0378">Hydrolase</keyword>
<evidence type="ECO:0000256" key="1">
    <source>
        <dbReference type="ARBA" id="ARBA00001947"/>
    </source>
</evidence>
<dbReference type="Gene3D" id="1.10.150.900">
    <property type="match status" value="1"/>
</dbReference>
<evidence type="ECO:0000256" key="9">
    <source>
        <dbReference type="ARBA" id="ARBA00029656"/>
    </source>
</evidence>
<dbReference type="EC" id="3.5.1.14" evidence="4"/>
<dbReference type="InterPro" id="IPR036264">
    <property type="entry name" value="Bact_exopeptidase_dim_dom"/>
</dbReference>
<dbReference type="InterPro" id="IPR011650">
    <property type="entry name" value="Peptidase_M20_dimer"/>
</dbReference>
<dbReference type="EMBL" id="OZ019907">
    <property type="protein sequence ID" value="CAK9206387.1"/>
    <property type="molecule type" value="Genomic_DNA"/>
</dbReference>
<protein>
    <recommendedName>
        <fullName evidence="4">N-acyl-aliphatic-L-amino acid amidohydrolase</fullName>
        <ecNumber evidence="4">3.5.1.14</ecNumber>
    </recommendedName>
    <alternativeName>
        <fullName evidence="9">N-acyl-L-amino-acid amidohydrolase</fullName>
    </alternativeName>
</protein>
<evidence type="ECO:0000256" key="7">
    <source>
        <dbReference type="ARBA" id="ARBA00022801"/>
    </source>
</evidence>
<dbReference type="PANTHER" id="PTHR45892">
    <property type="entry name" value="AMINOACYLASE-1"/>
    <property type="match status" value="1"/>
</dbReference>
<accession>A0ABP0TWH6</accession>
<dbReference type="Gene3D" id="3.30.70.360">
    <property type="match status" value="1"/>
</dbReference>
<feature type="domain" description="Peptidase M20 dimerisation" evidence="10">
    <location>
        <begin position="234"/>
        <end position="342"/>
    </location>
</feature>
<dbReference type="Pfam" id="PF07687">
    <property type="entry name" value="M20_dimer"/>
    <property type="match status" value="1"/>
</dbReference>
<comment type="cofactor">
    <cofactor evidence="1">
        <name>Zn(2+)</name>
        <dbReference type="ChEBI" id="CHEBI:29105"/>
    </cofactor>
</comment>
<evidence type="ECO:0000256" key="3">
    <source>
        <dbReference type="ARBA" id="ARBA00006247"/>
    </source>
</evidence>
<keyword evidence="12" id="KW-1185">Reference proteome</keyword>
<evidence type="ECO:0000256" key="2">
    <source>
        <dbReference type="ARBA" id="ARBA00004496"/>
    </source>
</evidence>
<dbReference type="InterPro" id="IPR001261">
    <property type="entry name" value="ArgE/DapE_CS"/>
</dbReference>
<dbReference type="PIRSF" id="PIRSF036696">
    <property type="entry name" value="ACY-1"/>
    <property type="match status" value="1"/>
</dbReference>
<dbReference type="Proteomes" id="UP001497512">
    <property type="component" value="Chromosome 15"/>
</dbReference>
<comment type="subcellular location">
    <subcellularLocation>
        <location evidence="2">Cytoplasm</location>
    </subcellularLocation>
</comment>
<dbReference type="InterPro" id="IPR002933">
    <property type="entry name" value="Peptidase_M20"/>
</dbReference>